<dbReference type="Proteomes" id="UP001501624">
    <property type="component" value="Unassembled WGS sequence"/>
</dbReference>
<organism evidence="1 2">
    <name type="scientific">Amycolatopsis tucumanensis</name>
    <dbReference type="NCBI Taxonomy" id="401106"/>
    <lineage>
        <taxon>Bacteria</taxon>
        <taxon>Bacillati</taxon>
        <taxon>Actinomycetota</taxon>
        <taxon>Actinomycetes</taxon>
        <taxon>Pseudonocardiales</taxon>
        <taxon>Pseudonocardiaceae</taxon>
        <taxon>Amycolatopsis</taxon>
    </lineage>
</organism>
<evidence type="ECO:0000313" key="2">
    <source>
        <dbReference type="Proteomes" id="UP001501624"/>
    </source>
</evidence>
<dbReference type="EMBL" id="BAABCM010000011">
    <property type="protein sequence ID" value="GAA3838598.1"/>
    <property type="molecule type" value="Genomic_DNA"/>
</dbReference>
<name>A0ABP7JAH4_9PSEU</name>
<sequence length="51" mass="5689">MPYTAVGYAVRDKVATTTLNRPAARNGYTVTMAGAAGSWRPRRRPRPGRRR</sequence>
<comment type="caution">
    <text evidence="1">The sequence shown here is derived from an EMBL/GenBank/DDBJ whole genome shotgun (WGS) entry which is preliminary data.</text>
</comment>
<protein>
    <submittedName>
        <fullName evidence="1">Uncharacterized protein</fullName>
    </submittedName>
</protein>
<gene>
    <name evidence="1" type="ORF">GCM10022380_65960</name>
</gene>
<accession>A0ABP7JAH4</accession>
<proteinExistence type="predicted"/>
<keyword evidence="2" id="KW-1185">Reference proteome</keyword>
<reference evidence="2" key="1">
    <citation type="journal article" date="2019" name="Int. J. Syst. Evol. Microbiol.">
        <title>The Global Catalogue of Microorganisms (GCM) 10K type strain sequencing project: providing services to taxonomists for standard genome sequencing and annotation.</title>
        <authorList>
            <consortium name="The Broad Institute Genomics Platform"/>
            <consortium name="The Broad Institute Genome Sequencing Center for Infectious Disease"/>
            <person name="Wu L."/>
            <person name="Ma J."/>
        </authorList>
    </citation>
    <scope>NUCLEOTIDE SEQUENCE [LARGE SCALE GENOMIC DNA]</scope>
    <source>
        <strain evidence="2">JCM 17017</strain>
    </source>
</reference>
<evidence type="ECO:0000313" key="1">
    <source>
        <dbReference type="EMBL" id="GAA3838598.1"/>
    </source>
</evidence>